<comment type="caution">
    <text evidence="2">The sequence shown here is derived from an EMBL/GenBank/DDBJ whole genome shotgun (WGS) entry which is preliminary data.</text>
</comment>
<feature type="compositionally biased region" description="Polar residues" evidence="1">
    <location>
        <begin position="75"/>
        <end position="91"/>
    </location>
</feature>
<keyword evidence="3" id="KW-1185">Reference proteome</keyword>
<reference evidence="2 3" key="1">
    <citation type="submission" date="2021-06" db="EMBL/GenBank/DDBJ databases">
        <title>Caerostris extrusa draft genome.</title>
        <authorList>
            <person name="Kono N."/>
            <person name="Arakawa K."/>
        </authorList>
    </citation>
    <scope>NUCLEOTIDE SEQUENCE [LARGE SCALE GENOMIC DNA]</scope>
</reference>
<feature type="compositionally biased region" description="Basic and acidic residues" evidence="1">
    <location>
        <begin position="62"/>
        <end position="72"/>
    </location>
</feature>
<protein>
    <submittedName>
        <fullName evidence="2">Uncharacterized protein</fullName>
    </submittedName>
</protein>
<feature type="region of interest" description="Disordered" evidence="1">
    <location>
        <begin position="61"/>
        <end position="91"/>
    </location>
</feature>
<evidence type="ECO:0000256" key="1">
    <source>
        <dbReference type="SAM" id="MobiDB-lite"/>
    </source>
</evidence>
<proteinExistence type="predicted"/>
<name>A0AAV4TFZ4_CAEEX</name>
<accession>A0AAV4TFZ4</accession>
<feature type="region of interest" description="Disordered" evidence="1">
    <location>
        <begin position="1"/>
        <end position="20"/>
    </location>
</feature>
<dbReference type="Proteomes" id="UP001054945">
    <property type="component" value="Unassembled WGS sequence"/>
</dbReference>
<organism evidence="2 3">
    <name type="scientific">Caerostris extrusa</name>
    <name type="common">Bark spider</name>
    <name type="synonym">Caerostris bankana</name>
    <dbReference type="NCBI Taxonomy" id="172846"/>
    <lineage>
        <taxon>Eukaryota</taxon>
        <taxon>Metazoa</taxon>
        <taxon>Ecdysozoa</taxon>
        <taxon>Arthropoda</taxon>
        <taxon>Chelicerata</taxon>
        <taxon>Arachnida</taxon>
        <taxon>Araneae</taxon>
        <taxon>Araneomorphae</taxon>
        <taxon>Entelegynae</taxon>
        <taxon>Araneoidea</taxon>
        <taxon>Araneidae</taxon>
        <taxon>Caerostris</taxon>
    </lineage>
</organism>
<dbReference type="AlphaFoldDB" id="A0AAV4TFZ4"/>
<gene>
    <name evidence="2" type="ORF">CEXT_79981</name>
</gene>
<evidence type="ECO:0000313" key="3">
    <source>
        <dbReference type="Proteomes" id="UP001054945"/>
    </source>
</evidence>
<evidence type="ECO:0000313" key="2">
    <source>
        <dbReference type="EMBL" id="GIY44336.1"/>
    </source>
</evidence>
<sequence length="91" mass="10503">MQHPFKTLPDSPIPTSPRQKHGAHLLGYWQSPFSPIPHIWSSHVTHPLYFPTPTDFQRKKRETMNKQKKEKPGNFTYTQLISSSQPACSSM</sequence>
<dbReference type="EMBL" id="BPLR01011127">
    <property type="protein sequence ID" value="GIY44336.1"/>
    <property type="molecule type" value="Genomic_DNA"/>
</dbReference>